<reference evidence="1" key="1">
    <citation type="submission" date="2023-07" db="EMBL/GenBank/DDBJ databases">
        <authorList>
            <consortium name="AG Swart"/>
            <person name="Singh M."/>
            <person name="Singh A."/>
            <person name="Seah K."/>
            <person name="Emmerich C."/>
        </authorList>
    </citation>
    <scope>NUCLEOTIDE SEQUENCE</scope>
    <source>
        <strain evidence="1">DP1</strain>
    </source>
</reference>
<dbReference type="InterPro" id="IPR011009">
    <property type="entry name" value="Kinase-like_dom_sf"/>
</dbReference>
<name>A0AAD1X728_EUPCR</name>
<dbReference type="AlphaFoldDB" id="A0AAD1X728"/>
<sequence length="355" mass="41276">MIIIQLLEGIESFHARGLHSGRLEMKHFEVCSTERRDYINLSFTAFKPINILNENNVSRIITSINFDRGKETNLRDDLECIAYLAVFLFKGTLPWLKFCDISDKRSIKEVAREKETYNWKMLSKGLPVEISLLLKYLNDLDESYPISYDICKECLYSDILKRYVGIPSNRFDLHWREKESESSESDNGDSYEFSQDSSESFDPMAAKIVEHQAREYQRKETKSKANRTYNIENVEEEKEISNHPKQRLPHDCKKLTHGDHSFDKHLLASPDASQYIEKCNYASALQEIKRGPKGENADTNQLFASSANIKLDLEPLERNKIRHFSPHQSVFLTHKRTKSQFLNLSAFTSLIIHIL</sequence>
<keyword evidence="2" id="KW-1185">Reference proteome</keyword>
<proteinExistence type="predicted"/>
<protein>
    <submittedName>
        <fullName evidence="1">Uncharacterized protein</fullName>
    </submittedName>
</protein>
<dbReference type="Proteomes" id="UP001295684">
    <property type="component" value="Unassembled WGS sequence"/>
</dbReference>
<dbReference type="Gene3D" id="1.10.510.10">
    <property type="entry name" value="Transferase(Phosphotransferase) domain 1"/>
    <property type="match status" value="1"/>
</dbReference>
<gene>
    <name evidence="1" type="ORF">ECRASSUSDP1_LOCUS1174</name>
</gene>
<evidence type="ECO:0000313" key="2">
    <source>
        <dbReference type="Proteomes" id="UP001295684"/>
    </source>
</evidence>
<evidence type="ECO:0000313" key="1">
    <source>
        <dbReference type="EMBL" id="CAI2359880.1"/>
    </source>
</evidence>
<accession>A0AAD1X728</accession>
<comment type="caution">
    <text evidence="1">The sequence shown here is derived from an EMBL/GenBank/DDBJ whole genome shotgun (WGS) entry which is preliminary data.</text>
</comment>
<dbReference type="SUPFAM" id="SSF56112">
    <property type="entry name" value="Protein kinase-like (PK-like)"/>
    <property type="match status" value="1"/>
</dbReference>
<dbReference type="EMBL" id="CAMPGE010001111">
    <property type="protein sequence ID" value="CAI2359880.1"/>
    <property type="molecule type" value="Genomic_DNA"/>
</dbReference>
<organism evidence="1 2">
    <name type="scientific">Euplotes crassus</name>
    <dbReference type="NCBI Taxonomy" id="5936"/>
    <lineage>
        <taxon>Eukaryota</taxon>
        <taxon>Sar</taxon>
        <taxon>Alveolata</taxon>
        <taxon>Ciliophora</taxon>
        <taxon>Intramacronucleata</taxon>
        <taxon>Spirotrichea</taxon>
        <taxon>Hypotrichia</taxon>
        <taxon>Euplotida</taxon>
        <taxon>Euplotidae</taxon>
        <taxon>Moneuplotes</taxon>
    </lineage>
</organism>